<feature type="region of interest" description="Disordered" evidence="3">
    <location>
        <begin position="29"/>
        <end position="52"/>
    </location>
</feature>
<dbReference type="OrthoDB" id="9806939at2"/>
<dbReference type="Gene3D" id="1.10.287.470">
    <property type="entry name" value="Helix hairpin bin"/>
    <property type="match status" value="1"/>
</dbReference>
<evidence type="ECO:0000313" key="7">
    <source>
        <dbReference type="Proteomes" id="UP000193307"/>
    </source>
</evidence>
<dbReference type="Pfam" id="PF25954">
    <property type="entry name" value="Beta-barrel_RND_2"/>
    <property type="match status" value="1"/>
</dbReference>
<sequence>MRIMSLIIALLVSVALYFFIFERDRLTGGSQSDATEQTISASESDAEFTPPGLAAPATKDAISVVAVHSKARELDSAVVLRGETQAARQVQVSAQTGGQVISDPLRKGAYVKQDQLLCQLDPGTRAATLAQARASLAEADVGLNNAQRLSEGGYAATTRVLSAEAALENARASVAQAQKDIDRLQITAPFAGLLETDTAEFGTTLQSGSECATVIQLDPIKLVGFAPETEVNKIEVGALAGARLISGKTVSGRVTFLSRSADPATRTFRVEIEVPNTDFSIRDGQTVEIGISSAGRLAHLVPQSALTLNNDGVIGLRTVTADHLVAFMPIEVIRDTQDGIWVAGLPEQADIITVGQEYVREGVAVDPHFKETSQ</sequence>
<evidence type="ECO:0000313" key="6">
    <source>
        <dbReference type="EMBL" id="SLN23158.1"/>
    </source>
</evidence>
<comment type="similarity">
    <text evidence="1">Belongs to the membrane fusion protein (MFP) (TC 8.A.1) family.</text>
</comment>
<keyword evidence="2" id="KW-0175">Coiled coil</keyword>
<evidence type="ECO:0000256" key="2">
    <source>
        <dbReference type="SAM" id="Coils"/>
    </source>
</evidence>
<keyword evidence="7" id="KW-1185">Reference proteome</keyword>
<evidence type="ECO:0000256" key="1">
    <source>
        <dbReference type="ARBA" id="ARBA00009477"/>
    </source>
</evidence>
<gene>
    <name evidence="6" type="primary">srpA</name>
    <name evidence="6" type="ORF">PAM7971_00732</name>
</gene>
<dbReference type="Pfam" id="PF25917">
    <property type="entry name" value="BSH_RND"/>
    <property type="match status" value="1"/>
</dbReference>
<reference evidence="6 7" key="1">
    <citation type="submission" date="2017-03" db="EMBL/GenBank/DDBJ databases">
        <authorList>
            <person name="Afonso C.L."/>
            <person name="Miller P.J."/>
            <person name="Scott M.A."/>
            <person name="Spackman E."/>
            <person name="Goraichik I."/>
            <person name="Dimitrov K.M."/>
            <person name="Suarez D.L."/>
            <person name="Swayne D.E."/>
        </authorList>
    </citation>
    <scope>NUCLEOTIDE SEQUENCE [LARGE SCALE GENOMIC DNA]</scope>
    <source>
        <strain evidence="6 7">CECT 7971</strain>
    </source>
</reference>
<dbReference type="SUPFAM" id="SSF111369">
    <property type="entry name" value="HlyD-like secretion proteins"/>
    <property type="match status" value="1"/>
</dbReference>
<protein>
    <submittedName>
        <fullName evidence="6">Solvent efflux pump periplasmic linker SrpA</fullName>
    </submittedName>
</protein>
<dbReference type="EMBL" id="FWFW01000002">
    <property type="protein sequence ID" value="SLN23158.1"/>
    <property type="molecule type" value="Genomic_DNA"/>
</dbReference>
<feature type="compositionally biased region" description="Polar residues" evidence="3">
    <location>
        <begin position="29"/>
        <end position="43"/>
    </location>
</feature>
<feature type="domain" description="CusB-like beta-barrel" evidence="5">
    <location>
        <begin position="226"/>
        <end position="293"/>
    </location>
</feature>
<feature type="domain" description="Multidrug resistance protein MdtA-like barrel-sandwich hybrid" evidence="4">
    <location>
        <begin position="88"/>
        <end position="215"/>
    </location>
</feature>
<dbReference type="InterPro" id="IPR058625">
    <property type="entry name" value="MdtA-like_BSH"/>
</dbReference>
<dbReference type="GO" id="GO:0015562">
    <property type="term" value="F:efflux transmembrane transporter activity"/>
    <property type="evidence" value="ECO:0007669"/>
    <property type="project" value="TreeGrafter"/>
</dbReference>
<evidence type="ECO:0000259" key="5">
    <source>
        <dbReference type="Pfam" id="PF25954"/>
    </source>
</evidence>
<dbReference type="PANTHER" id="PTHR30469">
    <property type="entry name" value="MULTIDRUG RESISTANCE PROTEIN MDTA"/>
    <property type="match status" value="1"/>
</dbReference>
<dbReference type="Gene3D" id="2.40.50.100">
    <property type="match status" value="1"/>
</dbReference>
<name>A0A1Y5RQW2_9RHOB</name>
<feature type="coiled-coil region" evidence="2">
    <location>
        <begin position="160"/>
        <end position="187"/>
    </location>
</feature>
<evidence type="ECO:0000259" key="4">
    <source>
        <dbReference type="Pfam" id="PF25917"/>
    </source>
</evidence>
<dbReference type="InterPro" id="IPR058792">
    <property type="entry name" value="Beta-barrel_RND_2"/>
</dbReference>
<dbReference type="InterPro" id="IPR006143">
    <property type="entry name" value="RND_pump_MFP"/>
</dbReference>
<dbReference type="STRING" id="658057.SAMN04488032_102354"/>
<evidence type="ECO:0000256" key="3">
    <source>
        <dbReference type="SAM" id="MobiDB-lite"/>
    </source>
</evidence>
<dbReference type="Proteomes" id="UP000193307">
    <property type="component" value="Unassembled WGS sequence"/>
</dbReference>
<dbReference type="AlphaFoldDB" id="A0A1Y5RQW2"/>
<dbReference type="PANTHER" id="PTHR30469:SF29">
    <property type="entry name" value="BLR2860 PROTEIN"/>
    <property type="match status" value="1"/>
</dbReference>
<dbReference type="GO" id="GO:1990281">
    <property type="term" value="C:efflux pump complex"/>
    <property type="evidence" value="ECO:0007669"/>
    <property type="project" value="TreeGrafter"/>
</dbReference>
<dbReference type="Gene3D" id="2.40.30.170">
    <property type="match status" value="1"/>
</dbReference>
<proteinExistence type="inferred from homology"/>
<dbReference type="Gene3D" id="2.40.420.20">
    <property type="match status" value="1"/>
</dbReference>
<accession>A0A1Y5RQW2</accession>
<dbReference type="NCBIfam" id="TIGR01730">
    <property type="entry name" value="RND_mfp"/>
    <property type="match status" value="1"/>
</dbReference>
<organism evidence="6 7">
    <name type="scientific">Pacificibacter marinus</name>
    <dbReference type="NCBI Taxonomy" id="658057"/>
    <lineage>
        <taxon>Bacteria</taxon>
        <taxon>Pseudomonadati</taxon>
        <taxon>Pseudomonadota</taxon>
        <taxon>Alphaproteobacteria</taxon>
        <taxon>Rhodobacterales</taxon>
        <taxon>Roseobacteraceae</taxon>
        <taxon>Pacificibacter</taxon>
    </lineage>
</organism>